<sequence length="369" mass="41794">MKVLHVISGGETGGSRKHVVTLLSKFPKETATLVVFQEGPLAKEAREHHIDVRLLPQSSRYDLSVLHKLVELIQHERYDLLHTHGPRANLYGALIKRKIGIPWMTTIHSDPRLDFMKSGLKGFLFTRLNLWALKKVDYFFAVSERFKDNLVAFGIPKERIKTIYNGIDFNETSPDHLLQRTHVGVNEDDFVIAMVARLHPIKGHALVFEALQSLPYRDIKLLVVGDGPLEEELKEKAAKLQIENQVKFLGFRRDIAAIYSLSDVALMASYSESFPLALLEAANERIPVISTDVGGVRQLIASKEMGWIVPVGDSAALAGAIQEAREKKQQLKQMGQTLYEYASSHFSLHRLYKETITTYQNVLEKHHQK</sequence>
<dbReference type="Proteomes" id="UP000023561">
    <property type="component" value="Unassembled WGS sequence"/>
</dbReference>
<evidence type="ECO:0000313" key="3">
    <source>
        <dbReference type="EMBL" id="GAJ39303.1"/>
    </source>
</evidence>
<evidence type="ECO:0000259" key="1">
    <source>
        <dbReference type="Pfam" id="PF00534"/>
    </source>
</evidence>
<feature type="domain" description="Glycosyltransferase subfamily 4-like N-terminal" evidence="2">
    <location>
        <begin position="13"/>
        <end position="169"/>
    </location>
</feature>
<comment type="caution">
    <text evidence="3">The sequence shown here is derived from an EMBL/GenBank/DDBJ whole genome shotgun (WGS) entry which is preliminary data.</text>
</comment>
<dbReference type="GO" id="GO:0016757">
    <property type="term" value="F:glycosyltransferase activity"/>
    <property type="evidence" value="ECO:0007669"/>
    <property type="project" value="InterPro"/>
</dbReference>
<accession>A0A023DDB4</accession>
<dbReference type="InterPro" id="IPR001296">
    <property type="entry name" value="Glyco_trans_1"/>
</dbReference>
<dbReference type="Pfam" id="PF13439">
    <property type="entry name" value="Glyco_transf_4"/>
    <property type="match status" value="1"/>
</dbReference>
<evidence type="ECO:0000313" key="4">
    <source>
        <dbReference type="Proteomes" id="UP000023561"/>
    </source>
</evidence>
<dbReference type="InterPro" id="IPR028098">
    <property type="entry name" value="Glyco_trans_4-like_N"/>
</dbReference>
<name>A0A023DDB4_9BACL</name>
<protein>
    <submittedName>
        <fullName evidence="3">Putative glycosyltransferase</fullName>
    </submittedName>
</protein>
<dbReference type="OrthoDB" id="9804196at2"/>
<feature type="domain" description="Glycosyl transferase family 1" evidence="1">
    <location>
        <begin position="182"/>
        <end position="337"/>
    </location>
</feature>
<dbReference type="CDD" id="cd03801">
    <property type="entry name" value="GT4_PimA-like"/>
    <property type="match status" value="1"/>
</dbReference>
<evidence type="ECO:0000259" key="2">
    <source>
        <dbReference type="Pfam" id="PF13439"/>
    </source>
</evidence>
<keyword evidence="4" id="KW-1185">Reference proteome</keyword>
<dbReference type="PANTHER" id="PTHR12526">
    <property type="entry name" value="GLYCOSYLTRANSFERASE"/>
    <property type="match status" value="1"/>
</dbReference>
<keyword evidence="3" id="KW-0808">Transferase</keyword>
<organism evidence="3 4">
    <name type="scientific">Parageobacillus caldoxylosilyticus NBRC 107762</name>
    <dbReference type="NCBI Taxonomy" id="1220594"/>
    <lineage>
        <taxon>Bacteria</taxon>
        <taxon>Bacillati</taxon>
        <taxon>Bacillota</taxon>
        <taxon>Bacilli</taxon>
        <taxon>Bacillales</taxon>
        <taxon>Anoxybacillaceae</taxon>
        <taxon>Saccharococcus</taxon>
    </lineage>
</organism>
<dbReference type="SUPFAM" id="SSF53756">
    <property type="entry name" value="UDP-Glycosyltransferase/glycogen phosphorylase"/>
    <property type="match status" value="1"/>
</dbReference>
<dbReference type="AlphaFoldDB" id="A0A023DDB4"/>
<dbReference type="Gene3D" id="3.40.50.2000">
    <property type="entry name" value="Glycogen Phosphorylase B"/>
    <property type="match status" value="2"/>
</dbReference>
<dbReference type="EMBL" id="BAWO01000016">
    <property type="protein sequence ID" value="GAJ39303.1"/>
    <property type="molecule type" value="Genomic_DNA"/>
</dbReference>
<reference evidence="3 4" key="1">
    <citation type="submission" date="2014-04" db="EMBL/GenBank/DDBJ databases">
        <title>Whole genome shotgun sequence of Geobacillus caldoxylosilyticus NBRC 107762.</title>
        <authorList>
            <person name="Hosoyama A."/>
            <person name="Hosoyama Y."/>
            <person name="Katano-Makiyama Y."/>
            <person name="Tsuchikane K."/>
            <person name="Ohji S."/>
            <person name="Ichikawa N."/>
            <person name="Yamazoe A."/>
            <person name="Fujita N."/>
        </authorList>
    </citation>
    <scope>NUCLEOTIDE SEQUENCE [LARGE SCALE GENOMIC DNA]</scope>
    <source>
        <strain evidence="3 4">NBRC 107762</strain>
    </source>
</reference>
<dbReference type="RefSeq" id="WP_042408190.1">
    <property type="nucleotide sequence ID" value="NZ_BAWO01000016.1"/>
</dbReference>
<dbReference type="Pfam" id="PF00534">
    <property type="entry name" value="Glycos_transf_1"/>
    <property type="match status" value="1"/>
</dbReference>
<gene>
    <name evidence="3" type="ORF">GCA01S_016_00280</name>
</gene>
<proteinExistence type="predicted"/>
<dbReference type="PANTHER" id="PTHR12526:SF638">
    <property type="entry name" value="SPORE COAT PROTEIN SA"/>
    <property type="match status" value="1"/>
</dbReference>